<dbReference type="OrthoDB" id="9762169at2"/>
<dbReference type="PROSITE" id="PS50011">
    <property type="entry name" value="PROTEIN_KINASE_DOM"/>
    <property type="match status" value="1"/>
</dbReference>
<feature type="compositionally biased region" description="Low complexity" evidence="6">
    <location>
        <begin position="313"/>
        <end position="323"/>
    </location>
</feature>
<dbReference type="Gene3D" id="3.30.200.20">
    <property type="entry name" value="Phosphorylase Kinase, domain 1"/>
    <property type="match status" value="1"/>
</dbReference>
<evidence type="ECO:0000256" key="4">
    <source>
        <dbReference type="ARBA" id="ARBA00022840"/>
    </source>
</evidence>
<dbReference type="SMART" id="SM00220">
    <property type="entry name" value="S_TKc"/>
    <property type="match status" value="1"/>
</dbReference>
<dbReference type="SUPFAM" id="SSF56112">
    <property type="entry name" value="Protein kinase-like (PK-like)"/>
    <property type="match status" value="1"/>
</dbReference>
<evidence type="ECO:0000256" key="2">
    <source>
        <dbReference type="ARBA" id="ARBA00022741"/>
    </source>
</evidence>
<dbReference type="GO" id="GO:0004674">
    <property type="term" value="F:protein serine/threonine kinase activity"/>
    <property type="evidence" value="ECO:0007669"/>
    <property type="project" value="UniProtKB-KW"/>
</dbReference>
<evidence type="ECO:0000256" key="5">
    <source>
        <dbReference type="PROSITE-ProRule" id="PRU10141"/>
    </source>
</evidence>
<keyword evidence="9" id="KW-1185">Reference proteome</keyword>
<dbReference type="PANTHER" id="PTHR43289">
    <property type="entry name" value="MITOGEN-ACTIVATED PROTEIN KINASE KINASE KINASE 20-RELATED"/>
    <property type="match status" value="1"/>
</dbReference>
<evidence type="ECO:0000256" key="3">
    <source>
        <dbReference type="ARBA" id="ARBA00022777"/>
    </source>
</evidence>
<dbReference type="Pfam" id="PF00069">
    <property type="entry name" value="Pkinase"/>
    <property type="match status" value="1"/>
</dbReference>
<keyword evidence="2 5" id="KW-0547">Nucleotide-binding</keyword>
<gene>
    <name evidence="8" type="ORF">DY218_16715</name>
</gene>
<reference evidence="8 9" key="1">
    <citation type="submission" date="2018-08" db="EMBL/GenBank/DDBJ databases">
        <title>Isolation, diversity and antifungal activity of Actinobacteria from wheat.</title>
        <authorList>
            <person name="Han C."/>
        </authorList>
    </citation>
    <scope>NUCLEOTIDE SEQUENCE [LARGE SCALE GENOMIC DNA]</scope>
    <source>
        <strain evidence="8 9">NEAU-YY421</strain>
    </source>
</reference>
<name>A0A372M457_9ACTN</name>
<organism evidence="8 9">
    <name type="scientific">Streptomyces triticagri</name>
    <dbReference type="NCBI Taxonomy" id="2293568"/>
    <lineage>
        <taxon>Bacteria</taxon>
        <taxon>Bacillati</taxon>
        <taxon>Actinomycetota</taxon>
        <taxon>Actinomycetes</taxon>
        <taxon>Kitasatosporales</taxon>
        <taxon>Streptomycetaceae</taxon>
        <taxon>Streptomyces</taxon>
    </lineage>
</organism>
<keyword evidence="8" id="KW-0723">Serine/threonine-protein kinase</keyword>
<evidence type="ECO:0000259" key="7">
    <source>
        <dbReference type="PROSITE" id="PS50011"/>
    </source>
</evidence>
<dbReference type="Gene3D" id="1.10.510.10">
    <property type="entry name" value="Transferase(Phosphotransferase) domain 1"/>
    <property type="match status" value="1"/>
</dbReference>
<comment type="caution">
    <text evidence="8">The sequence shown here is derived from an EMBL/GenBank/DDBJ whole genome shotgun (WGS) entry which is preliminary data.</text>
</comment>
<dbReference type="InterPro" id="IPR017441">
    <property type="entry name" value="Protein_kinase_ATP_BS"/>
</dbReference>
<evidence type="ECO:0000256" key="1">
    <source>
        <dbReference type="ARBA" id="ARBA00022679"/>
    </source>
</evidence>
<evidence type="ECO:0000313" key="9">
    <source>
        <dbReference type="Proteomes" id="UP000263094"/>
    </source>
</evidence>
<dbReference type="PROSITE" id="PS00108">
    <property type="entry name" value="PROTEIN_KINASE_ST"/>
    <property type="match status" value="1"/>
</dbReference>
<evidence type="ECO:0000313" key="8">
    <source>
        <dbReference type="EMBL" id="RFU85589.1"/>
    </source>
</evidence>
<protein>
    <submittedName>
        <fullName evidence="8">Serine/threonine protein kinase</fullName>
    </submittedName>
</protein>
<dbReference type="PROSITE" id="PS00107">
    <property type="entry name" value="PROTEIN_KINASE_ATP"/>
    <property type="match status" value="1"/>
</dbReference>
<accession>A0A372M457</accession>
<dbReference type="GO" id="GO:0005524">
    <property type="term" value="F:ATP binding"/>
    <property type="evidence" value="ECO:0007669"/>
    <property type="project" value="UniProtKB-UniRule"/>
</dbReference>
<dbReference type="AlphaFoldDB" id="A0A372M457"/>
<keyword evidence="1" id="KW-0808">Transferase</keyword>
<keyword evidence="3 8" id="KW-0418">Kinase</keyword>
<dbReference type="EMBL" id="QUAK01000088">
    <property type="protein sequence ID" value="RFU85589.1"/>
    <property type="molecule type" value="Genomic_DNA"/>
</dbReference>
<dbReference type="InterPro" id="IPR008271">
    <property type="entry name" value="Ser/Thr_kinase_AS"/>
</dbReference>
<feature type="region of interest" description="Disordered" evidence="6">
    <location>
        <begin position="308"/>
        <end position="368"/>
    </location>
</feature>
<dbReference type="Proteomes" id="UP000263094">
    <property type="component" value="Unassembled WGS sequence"/>
</dbReference>
<dbReference type="CDD" id="cd14014">
    <property type="entry name" value="STKc_PknB_like"/>
    <property type="match status" value="1"/>
</dbReference>
<feature type="binding site" evidence="5">
    <location>
        <position position="51"/>
    </location>
    <ligand>
        <name>ATP</name>
        <dbReference type="ChEBI" id="CHEBI:30616"/>
    </ligand>
</feature>
<keyword evidence="4 5" id="KW-0067">ATP-binding</keyword>
<dbReference type="PANTHER" id="PTHR43289:SF34">
    <property type="entry name" value="SERINE_THREONINE-PROTEIN KINASE YBDM-RELATED"/>
    <property type="match status" value="1"/>
</dbReference>
<feature type="domain" description="Protein kinase" evidence="7">
    <location>
        <begin position="23"/>
        <end position="292"/>
    </location>
</feature>
<proteinExistence type="predicted"/>
<dbReference type="InterPro" id="IPR011009">
    <property type="entry name" value="Kinase-like_dom_sf"/>
</dbReference>
<dbReference type="InterPro" id="IPR000719">
    <property type="entry name" value="Prot_kinase_dom"/>
</dbReference>
<evidence type="ECO:0000256" key="6">
    <source>
        <dbReference type="SAM" id="MobiDB-lite"/>
    </source>
</evidence>
<sequence length="634" mass="64623">MTAAAEGDGDGTGTAAGGAIGGYRLLRKLGSGGMGDVHLARSPGGRTVAVKVIKAELAAQPEFRERFRQEVAAASRVGERWTAPVLDADTEAETPWVATGYVAGPSLDAVVSPSGHGPLPEISVRTLAYGLAGALLDIHGAGLVHRDLKPSNVLVTIDGPRVIDFGIARALDAVPESTLTRTGMVVGSPSFMSPEQVKGEQLGPAGDVFCMGAVLAFAATGRTPFGGGGAGGLHAVMYRIAEEEPDLGGIGEPVRGLIARCLAKDPADRPRPEEIVQEVQPVATATSSPPWLPARLIAELGRSAVKLLDTDTPPHATPASTEPAAPPAAAPGAATPPLGSEAGTTVLPQLGRPDPGYDSGSAYPEPPRRRGRLLKVTAVAAAVVAAAVLGTAAAGLGPFADDTKETGPASDVPAELVGTWAGEVERDGQPTGQYRRFVISKGQLGEVVATSISLGRTYACTSDGTLAGKGGEAGTRSVRLDTKVVRSVPDDKCSALGEHTLAPGDGGTLRWSAAGRTAQLHRVDKPERLPDGVLGKWQRPLPGGGTQRMTVRQKAVGSPAAQLVSDGGAMHCEAGMDLVSAGGEDGPIRVAPPAVDRTASSGDCATGDSSTLRAEGGKLLREFPDGKVLAYTRA</sequence>
<dbReference type="RefSeq" id="WP_128556836.1">
    <property type="nucleotide sequence ID" value="NZ_QUAK01000088.1"/>
</dbReference>